<name>A0A173U066_ANAHA</name>
<feature type="transmembrane region" description="Helical" evidence="8">
    <location>
        <begin position="240"/>
        <end position="259"/>
    </location>
</feature>
<accession>A0A173U066</accession>
<evidence type="ECO:0000313" key="9">
    <source>
        <dbReference type="EMBL" id="CUN07756.1"/>
    </source>
</evidence>
<feature type="transmembrane region" description="Helical" evidence="8">
    <location>
        <begin position="335"/>
        <end position="354"/>
    </location>
</feature>
<feature type="transmembrane region" description="Helical" evidence="8">
    <location>
        <begin position="88"/>
        <end position="110"/>
    </location>
</feature>
<feature type="transmembrane region" description="Helical" evidence="8">
    <location>
        <begin position="50"/>
        <end position="68"/>
    </location>
</feature>
<dbReference type="GO" id="GO:0008360">
    <property type="term" value="P:regulation of cell shape"/>
    <property type="evidence" value="ECO:0007669"/>
    <property type="project" value="UniProtKB-KW"/>
</dbReference>
<dbReference type="GO" id="GO:0051301">
    <property type="term" value="P:cell division"/>
    <property type="evidence" value="ECO:0007669"/>
    <property type="project" value="UniProtKB-KW"/>
</dbReference>
<dbReference type="AlphaFoldDB" id="A0A173U066"/>
<dbReference type="PANTHER" id="PTHR30250:SF21">
    <property type="entry name" value="LIPID II FLIPPASE MURJ"/>
    <property type="match status" value="1"/>
</dbReference>
<dbReference type="InterPro" id="IPR004268">
    <property type="entry name" value="MurJ"/>
</dbReference>
<protein>
    <submittedName>
        <fullName evidence="9">Probable cell division protein ytgP</fullName>
    </submittedName>
</protein>
<keyword evidence="5" id="KW-0573">Peptidoglycan synthesis</keyword>
<dbReference type="RefSeq" id="WP_055073191.1">
    <property type="nucleotide sequence ID" value="NZ_CYXY01000015.1"/>
</dbReference>
<evidence type="ECO:0000256" key="4">
    <source>
        <dbReference type="ARBA" id="ARBA00022960"/>
    </source>
</evidence>
<feature type="transmembrane region" description="Helical" evidence="8">
    <location>
        <begin position="161"/>
        <end position="181"/>
    </location>
</feature>
<dbReference type="PANTHER" id="PTHR30250">
    <property type="entry name" value="PST FAMILY PREDICTED COLANIC ACID TRANSPORTER"/>
    <property type="match status" value="1"/>
</dbReference>
<evidence type="ECO:0000256" key="7">
    <source>
        <dbReference type="ARBA" id="ARBA00023136"/>
    </source>
</evidence>
<dbReference type="Proteomes" id="UP000095553">
    <property type="component" value="Unassembled WGS sequence"/>
</dbReference>
<dbReference type="PIRSF" id="PIRSF038958">
    <property type="entry name" value="PG_synth_SpoVB"/>
    <property type="match status" value="1"/>
</dbReference>
<feature type="transmembrane region" description="Helical" evidence="8">
    <location>
        <begin position="9"/>
        <end position="30"/>
    </location>
</feature>
<dbReference type="GO" id="GO:0009252">
    <property type="term" value="P:peptidoglycan biosynthetic process"/>
    <property type="evidence" value="ECO:0007669"/>
    <property type="project" value="UniProtKB-KW"/>
</dbReference>
<evidence type="ECO:0000256" key="2">
    <source>
        <dbReference type="ARBA" id="ARBA00022475"/>
    </source>
</evidence>
<gene>
    <name evidence="9" type="primary">ytgP</name>
    <name evidence="9" type="ORF">ERS852571_02376</name>
</gene>
<keyword evidence="3 8" id="KW-0812">Transmembrane</keyword>
<feature type="transmembrane region" description="Helical" evidence="8">
    <location>
        <begin position="432"/>
        <end position="450"/>
    </location>
</feature>
<keyword evidence="9" id="KW-0132">Cell division</keyword>
<keyword evidence="9" id="KW-0131">Cell cycle</keyword>
<dbReference type="CDD" id="cd13124">
    <property type="entry name" value="MATE_SpoVB_like"/>
    <property type="match status" value="1"/>
</dbReference>
<evidence type="ECO:0000313" key="10">
    <source>
        <dbReference type="Proteomes" id="UP000095553"/>
    </source>
</evidence>
<evidence type="ECO:0000256" key="6">
    <source>
        <dbReference type="ARBA" id="ARBA00022989"/>
    </source>
</evidence>
<keyword evidence="6 8" id="KW-1133">Transmembrane helix</keyword>
<dbReference type="InterPro" id="IPR050833">
    <property type="entry name" value="Poly_Biosynth_Transport"/>
</dbReference>
<keyword evidence="7 8" id="KW-0472">Membrane</keyword>
<dbReference type="GO" id="GO:0005886">
    <property type="term" value="C:plasma membrane"/>
    <property type="evidence" value="ECO:0007669"/>
    <property type="project" value="UniProtKB-SubCell"/>
</dbReference>
<evidence type="ECO:0000256" key="8">
    <source>
        <dbReference type="SAM" id="Phobius"/>
    </source>
</evidence>
<proteinExistence type="predicted"/>
<feature type="transmembrane region" description="Helical" evidence="8">
    <location>
        <begin position="374"/>
        <end position="396"/>
    </location>
</feature>
<feature type="transmembrane region" description="Helical" evidence="8">
    <location>
        <begin position="494"/>
        <end position="517"/>
    </location>
</feature>
<evidence type="ECO:0000256" key="5">
    <source>
        <dbReference type="ARBA" id="ARBA00022984"/>
    </source>
</evidence>
<keyword evidence="4" id="KW-0133">Cell shape</keyword>
<feature type="transmembrane region" description="Helical" evidence="8">
    <location>
        <begin position="193"/>
        <end position="219"/>
    </location>
</feature>
<evidence type="ECO:0000256" key="3">
    <source>
        <dbReference type="ARBA" id="ARBA00022692"/>
    </source>
</evidence>
<keyword evidence="2" id="KW-1003">Cell membrane</keyword>
<feature type="transmembrane region" description="Helical" evidence="8">
    <location>
        <begin position="471"/>
        <end position="488"/>
    </location>
</feature>
<dbReference type="Pfam" id="PF03023">
    <property type="entry name" value="MurJ"/>
    <property type="match status" value="1"/>
</dbReference>
<comment type="subcellular location">
    <subcellularLocation>
        <location evidence="1">Cell membrane</location>
        <topology evidence="1">Multi-pass membrane protein</topology>
    </subcellularLocation>
</comment>
<evidence type="ECO:0000256" key="1">
    <source>
        <dbReference type="ARBA" id="ARBA00004651"/>
    </source>
</evidence>
<organism evidence="9 10">
    <name type="scientific">Anaerostipes hadrus</name>
    <dbReference type="NCBI Taxonomy" id="649756"/>
    <lineage>
        <taxon>Bacteria</taxon>
        <taxon>Bacillati</taxon>
        <taxon>Bacillota</taxon>
        <taxon>Clostridia</taxon>
        <taxon>Lachnospirales</taxon>
        <taxon>Lachnospiraceae</taxon>
        <taxon>Anaerostipes</taxon>
    </lineage>
</organism>
<feature type="transmembrane region" description="Helical" evidence="8">
    <location>
        <begin position="122"/>
        <end position="140"/>
    </location>
</feature>
<sequence>MSKSSKNSFLMQGMILAAASIVCRVIGLLYRSPLFGIIGEEGMGYYSYAYNIYNIILLIASFSIPLAVSKSISARLAKKEYINAQRIFYGALVYAVVVGGIASMIAYFGAPTFVGHQKGATLALQVISPTIFFSGILGVLRGYFQGHNTMVPTSISQIIEQILNAIFSILMAYVLILPYLPSNKITYEIARHGAAGSAIGTGVGVLTGLIFCFIIYRAYQPKVKIQMKHDRTKYIESYGNILKILLLTITPVIFSTAIYNCSATIDQTIFSNILVGKGITAKVVSGFYGLFSSQYNVLINVPVAMASALSNAIVPNVSAAYALGKKDDMNDSIQMAIRFTMMIAIPCAVGLGVLNSSINGLIFGATYAKGLGAAMLRVGAVSVIFYCLSTLTNGILQGMGKMRVPVRHSAISVVVNIVVLWLLLTYTDCKTYGLVFATMAFSLVMCLLNAHSIKKYTGFHQEITKTFIKPALSAAVMGVVCFLIQYAVQSVLPFGRVCFAVCVIIAVPVGALIYFAAIIKLRVFTEEELTKIPKGNLIVRLAKKLHLL</sequence>
<dbReference type="InterPro" id="IPR024923">
    <property type="entry name" value="PG_synth_SpoVB"/>
</dbReference>
<feature type="transmembrane region" description="Helical" evidence="8">
    <location>
        <begin position="408"/>
        <end position="426"/>
    </location>
</feature>
<dbReference type="EMBL" id="CYXY01000015">
    <property type="protein sequence ID" value="CUN07756.1"/>
    <property type="molecule type" value="Genomic_DNA"/>
</dbReference>
<reference evidence="9 10" key="1">
    <citation type="submission" date="2015-09" db="EMBL/GenBank/DDBJ databases">
        <authorList>
            <consortium name="Pathogen Informatics"/>
        </authorList>
    </citation>
    <scope>NUCLEOTIDE SEQUENCE [LARGE SCALE GENOMIC DNA]</scope>
    <source>
        <strain evidence="9 10">2789STDY5834959</strain>
    </source>
</reference>